<organism evidence="1 2">
    <name type="scientific">Cichorium intybus</name>
    <name type="common">Chicory</name>
    <dbReference type="NCBI Taxonomy" id="13427"/>
    <lineage>
        <taxon>Eukaryota</taxon>
        <taxon>Viridiplantae</taxon>
        <taxon>Streptophyta</taxon>
        <taxon>Embryophyta</taxon>
        <taxon>Tracheophyta</taxon>
        <taxon>Spermatophyta</taxon>
        <taxon>Magnoliopsida</taxon>
        <taxon>eudicotyledons</taxon>
        <taxon>Gunneridae</taxon>
        <taxon>Pentapetalae</taxon>
        <taxon>asterids</taxon>
        <taxon>campanulids</taxon>
        <taxon>Asterales</taxon>
        <taxon>Asteraceae</taxon>
        <taxon>Cichorioideae</taxon>
        <taxon>Cichorieae</taxon>
        <taxon>Cichoriinae</taxon>
        <taxon>Cichorium</taxon>
    </lineage>
</organism>
<reference evidence="2" key="1">
    <citation type="journal article" date="2022" name="Mol. Ecol. Resour.">
        <title>The genomes of chicory, endive, great burdock and yacon provide insights into Asteraceae palaeo-polyploidization history and plant inulin production.</title>
        <authorList>
            <person name="Fan W."/>
            <person name="Wang S."/>
            <person name="Wang H."/>
            <person name="Wang A."/>
            <person name="Jiang F."/>
            <person name="Liu H."/>
            <person name="Zhao H."/>
            <person name="Xu D."/>
            <person name="Zhang Y."/>
        </authorList>
    </citation>
    <scope>NUCLEOTIDE SEQUENCE [LARGE SCALE GENOMIC DNA]</scope>
    <source>
        <strain evidence="2">cv. Punajuju</strain>
    </source>
</reference>
<proteinExistence type="predicted"/>
<evidence type="ECO:0000313" key="1">
    <source>
        <dbReference type="EMBL" id="KAI3700933.1"/>
    </source>
</evidence>
<gene>
    <name evidence="1" type="ORF">L2E82_45574</name>
</gene>
<keyword evidence="2" id="KW-1185">Reference proteome</keyword>
<sequence>MVLLPPLKWTKNTCDYTFLIPSFNCSLEFPTKSRLQGWCAVGRAHGVLVFETHYDCVDRACGQYPPVGQWSEQRENNTFLSPLLREPVPFTTPPTSASHIRSAASLCPPPHSICSIPSSPTDRPPLRHRCYHRSRLRFQHRSGSRVLGIPDHRSISNTFSLIVSVYVKIDRGSVLLEKEAGNTFSSLLRVESASIGEAYRGGKI</sequence>
<evidence type="ECO:0000313" key="2">
    <source>
        <dbReference type="Proteomes" id="UP001055811"/>
    </source>
</evidence>
<dbReference type="EMBL" id="CM042016">
    <property type="protein sequence ID" value="KAI3700933.1"/>
    <property type="molecule type" value="Genomic_DNA"/>
</dbReference>
<comment type="caution">
    <text evidence="1">The sequence shown here is derived from an EMBL/GenBank/DDBJ whole genome shotgun (WGS) entry which is preliminary data.</text>
</comment>
<reference evidence="1 2" key="2">
    <citation type="journal article" date="2022" name="Mol. Ecol. Resour.">
        <title>The genomes of chicory, endive, great burdock and yacon provide insights into Asteraceae paleo-polyploidization history and plant inulin production.</title>
        <authorList>
            <person name="Fan W."/>
            <person name="Wang S."/>
            <person name="Wang H."/>
            <person name="Wang A."/>
            <person name="Jiang F."/>
            <person name="Liu H."/>
            <person name="Zhao H."/>
            <person name="Xu D."/>
            <person name="Zhang Y."/>
        </authorList>
    </citation>
    <scope>NUCLEOTIDE SEQUENCE [LARGE SCALE GENOMIC DNA]</scope>
    <source>
        <strain evidence="2">cv. Punajuju</strain>
        <tissue evidence="1">Leaves</tissue>
    </source>
</reference>
<dbReference type="Proteomes" id="UP001055811">
    <property type="component" value="Linkage Group LG08"/>
</dbReference>
<protein>
    <submittedName>
        <fullName evidence="1">Uncharacterized protein</fullName>
    </submittedName>
</protein>
<name>A0ACB8ZTG6_CICIN</name>
<accession>A0ACB8ZTG6</accession>